<keyword evidence="3" id="KW-1185">Reference proteome</keyword>
<sequence>MRKQHINKSITHKYLNCTMPTLVLYSKLQTSQRVEKGAKMLETLLPLTKQEEGDDDYGGGEAEVGGELVG</sequence>
<name>A0ABD1LAG5_9FABA</name>
<reference evidence="2 3" key="1">
    <citation type="submission" date="2024-08" db="EMBL/GenBank/DDBJ databases">
        <title>Insights into the chromosomal genome structure of Flemingia macrophylla.</title>
        <authorList>
            <person name="Ding Y."/>
            <person name="Zhao Y."/>
            <person name="Bi W."/>
            <person name="Wu M."/>
            <person name="Zhao G."/>
            <person name="Gong Y."/>
            <person name="Li W."/>
            <person name="Zhang P."/>
        </authorList>
    </citation>
    <scope>NUCLEOTIDE SEQUENCE [LARGE SCALE GENOMIC DNA]</scope>
    <source>
        <strain evidence="2">DYQJB</strain>
        <tissue evidence="2">Leaf</tissue>
    </source>
</reference>
<organism evidence="2 3">
    <name type="scientific">Flemingia macrophylla</name>
    <dbReference type="NCBI Taxonomy" id="520843"/>
    <lineage>
        <taxon>Eukaryota</taxon>
        <taxon>Viridiplantae</taxon>
        <taxon>Streptophyta</taxon>
        <taxon>Embryophyta</taxon>
        <taxon>Tracheophyta</taxon>
        <taxon>Spermatophyta</taxon>
        <taxon>Magnoliopsida</taxon>
        <taxon>eudicotyledons</taxon>
        <taxon>Gunneridae</taxon>
        <taxon>Pentapetalae</taxon>
        <taxon>rosids</taxon>
        <taxon>fabids</taxon>
        <taxon>Fabales</taxon>
        <taxon>Fabaceae</taxon>
        <taxon>Papilionoideae</taxon>
        <taxon>50 kb inversion clade</taxon>
        <taxon>NPAAA clade</taxon>
        <taxon>indigoferoid/millettioid clade</taxon>
        <taxon>Phaseoleae</taxon>
        <taxon>Flemingia</taxon>
    </lineage>
</organism>
<accession>A0ABD1LAG5</accession>
<evidence type="ECO:0000256" key="1">
    <source>
        <dbReference type="SAM" id="MobiDB-lite"/>
    </source>
</evidence>
<proteinExistence type="predicted"/>
<dbReference type="Proteomes" id="UP001603857">
    <property type="component" value="Unassembled WGS sequence"/>
</dbReference>
<comment type="caution">
    <text evidence="2">The sequence shown here is derived from an EMBL/GenBank/DDBJ whole genome shotgun (WGS) entry which is preliminary data.</text>
</comment>
<evidence type="ECO:0000313" key="2">
    <source>
        <dbReference type="EMBL" id="KAL2320507.1"/>
    </source>
</evidence>
<dbReference type="EMBL" id="JBGMDY010000010">
    <property type="protein sequence ID" value="KAL2320507.1"/>
    <property type="molecule type" value="Genomic_DNA"/>
</dbReference>
<gene>
    <name evidence="2" type="ORF">Fmac_029476</name>
</gene>
<evidence type="ECO:0000313" key="3">
    <source>
        <dbReference type="Proteomes" id="UP001603857"/>
    </source>
</evidence>
<protein>
    <submittedName>
        <fullName evidence="2">Uncharacterized protein</fullName>
    </submittedName>
</protein>
<dbReference type="AlphaFoldDB" id="A0ABD1LAG5"/>
<feature type="compositionally biased region" description="Gly residues" evidence="1">
    <location>
        <begin position="59"/>
        <end position="70"/>
    </location>
</feature>
<feature type="region of interest" description="Disordered" evidence="1">
    <location>
        <begin position="49"/>
        <end position="70"/>
    </location>
</feature>